<accession>A0A9P4J617</accession>
<sequence>MASPSKSPTGENLEKIGLVESHGIDIDAPAANPPPERPMAVSHLSSPTYQSPLRHHRRQSSRNRAVKETLNAKSQYGSGSDEGPSIHKINQYILKQEIGRGSFGCVLLAEDQFGNEFAIKEFSKSRLRKRAQSNLLRRPAARKNRFGLITSDTNIGHPLHGQKSPASRSGTDTNNAFDLIKGEIAVMKKLNHPNVVSLIEVLDDPDEDSLYMVLEMCKKGVVMKVGLDETADPYDEETCRYWFRDLVLGLEYLHHQGIIHRDLKPDNCLITHDDVLKIVDFGVSEMFDNKTSDMSTAKSAGSPAFMPPELCVAKHGNVSGRAIDIWSMGVTLYCLRYGKIPFESSNMLDLYEAIRNNDLDLNAEKIEDFRDLMFRLLEKDPSKRITMQEIRVHPWVTKRGADPLLSEDENCNHIVDEPTEAEMDAAITGNMGRLLAVAKAVKSFKKLLNRKRPEILDGFLGHPSRFVAPPASMDCNRIRRKSRSQDTFDRRPVETVLAVEGVHHKLHVGESDIVTPEAQESPVPLPSVERIQKRLVQSPESEPTSSTATSSSHTPTRHRGSRNFSPDDSGRGHAHDPLRDTLFLNIGAGADTAAGADLTATVCESPGGVDESIFEKAYEEELERIIDREGKSATMYLTRRVEHKDELRQREGVVDHKRAATAGGGLAAVVRRAKAQVQAHENEDEKHVNASDETKAGD</sequence>
<dbReference type="EMBL" id="ML996082">
    <property type="protein sequence ID" value="KAF2156052.1"/>
    <property type="molecule type" value="Genomic_DNA"/>
</dbReference>
<dbReference type="CDD" id="cd14008">
    <property type="entry name" value="STKc_LKB1_CaMKK"/>
    <property type="match status" value="1"/>
</dbReference>
<dbReference type="FunFam" id="1.10.510.10:FF:000995">
    <property type="entry name" value="BcCMK3, calcium/calmodulin-dependent protein kinase"/>
    <property type="match status" value="1"/>
</dbReference>
<dbReference type="PROSITE" id="PS50011">
    <property type="entry name" value="PROTEIN_KINASE_DOM"/>
    <property type="match status" value="1"/>
</dbReference>
<dbReference type="InterPro" id="IPR008271">
    <property type="entry name" value="Ser/Thr_kinase_AS"/>
</dbReference>
<dbReference type="GO" id="GO:0004674">
    <property type="term" value="F:protein serine/threonine kinase activity"/>
    <property type="evidence" value="ECO:0007669"/>
    <property type="project" value="TreeGrafter"/>
</dbReference>
<evidence type="ECO:0000313" key="6">
    <source>
        <dbReference type="EMBL" id="KAF2156052.1"/>
    </source>
</evidence>
<evidence type="ECO:0000256" key="2">
    <source>
        <dbReference type="ARBA" id="ARBA00022840"/>
    </source>
</evidence>
<feature type="compositionally biased region" description="Basic and acidic residues" evidence="4">
    <location>
        <begin position="680"/>
        <end position="698"/>
    </location>
</feature>
<dbReference type="SMART" id="SM00220">
    <property type="entry name" value="S_TKc"/>
    <property type="match status" value="1"/>
</dbReference>
<dbReference type="PROSITE" id="PS00108">
    <property type="entry name" value="PROTEIN_KINASE_ST"/>
    <property type="match status" value="1"/>
</dbReference>
<dbReference type="InterPro" id="IPR011009">
    <property type="entry name" value="Kinase-like_dom_sf"/>
</dbReference>
<dbReference type="GO" id="GO:0005524">
    <property type="term" value="F:ATP binding"/>
    <property type="evidence" value="ECO:0007669"/>
    <property type="project" value="UniProtKB-UniRule"/>
</dbReference>
<dbReference type="OrthoDB" id="68483at2759"/>
<evidence type="ECO:0000313" key="7">
    <source>
        <dbReference type="Proteomes" id="UP000799439"/>
    </source>
</evidence>
<feature type="region of interest" description="Disordered" evidence="4">
    <location>
        <begin position="675"/>
        <end position="698"/>
    </location>
</feature>
<dbReference type="Gene3D" id="3.30.200.20">
    <property type="entry name" value="Phosphorylase Kinase, domain 1"/>
    <property type="match status" value="1"/>
</dbReference>
<dbReference type="Gene3D" id="1.10.510.10">
    <property type="entry name" value="Transferase(Phosphotransferase) domain 1"/>
    <property type="match status" value="1"/>
</dbReference>
<feature type="compositionally biased region" description="Polar residues" evidence="4">
    <location>
        <begin position="1"/>
        <end position="10"/>
    </location>
</feature>
<feature type="binding site" evidence="3">
    <location>
        <position position="120"/>
    </location>
    <ligand>
        <name>ATP</name>
        <dbReference type="ChEBI" id="CHEBI:30616"/>
    </ligand>
</feature>
<dbReference type="Pfam" id="PF00069">
    <property type="entry name" value="Pkinase"/>
    <property type="match status" value="1"/>
</dbReference>
<dbReference type="InterPro" id="IPR000719">
    <property type="entry name" value="Prot_kinase_dom"/>
</dbReference>
<name>A0A9P4J617_9PEZI</name>
<feature type="domain" description="Protein kinase" evidence="5">
    <location>
        <begin position="92"/>
        <end position="396"/>
    </location>
</feature>
<organism evidence="6 7">
    <name type="scientific">Myriangium duriaei CBS 260.36</name>
    <dbReference type="NCBI Taxonomy" id="1168546"/>
    <lineage>
        <taxon>Eukaryota</taxon>
        <taxon>Fungi</taxon>
        <taxon>Dikarya</taxon>
        <taxon>Ascomycota</taxon>
        <taxon>Pezizomycotina</taxon>
        <taxon>Dothideomycetes</taxon>
        <taxon>Dothideomycetidae</taxon>
        <taxon>Myriangiales</taxon>
        <taxon>Myriangiaceae</taxon>
        <taxon>Myriangium</taxon>
    </lineage>
</organism>
<feature type="region of interest" description="Disordered" evidence="4">
    <location>
        <begin position="1"/>
        <end position="85"/>
    </location>
</feature>
<keyword evidence="2 3" id="KW-0067">ATP-binding</keyword>
<dbReference type="PROSITE" id="PS00107">
    <property type="entry name" value="PROTEIN_KINASE_ATP"/>
    <property type="match status" value="1"/>
</dbReference>
<evidence type="ECO:0000256" key="4">
    <source>
        <dbReference type="SAM" id="MobiDB-lite"/>
    </source>
</evidence>
<evidence type="ECO:0000256" key="3">
    <source>
        <dbReference type="PROSITE-ProRule" id="PRU10141"/>
    </source>
</evidence>
<dbReference type="FunFam" id="3.30.200.20:FF:000447">
    <property type="entry name" value="Calcium/calmodulin dependent protein kinase"/>
    <property type="match status" value="1"/>
</dbReference>
<dbReference type="PANTHER" id="PTHR24346">
    <property type="entry name" value="MAP/MICROTUBULE AFFINITY-REGULATING KINASE"/>
    <property type="match status" value="1"/>
</dbReference>
<dbReference type="InterPro" id="IPR017441">
    <property type="entry name" value="Protein_kinase_ATP_BS"/>
</dbReference>
<feature type="region of interest" description="Disordered" evidence="4">
    <location>
        <begin position="535"/>
        <end position="576"/>
    </location>
</feature>
<dbReference type="SUPFAM" id="SSF56112">
    <property type="entry name" value="Protein kinase-like (PK-like)"/>
    <property type="match status" value="1"/>
</dbReference>
<comment type="caution">
    <text evidence="6">The sequence shown here is derived from an EMBL/GenBank/DDBJ whole genome shotgun (WGS) entry which is preliminary data.</text>
</comment>
<dbReference type="Proteomes" id="UP000799439">
    <property type="component" value="Unassembled WGS sequence"/>
</dbReference>
<keyword evidence="7" id="KW-1185">Reference proteome</keyword>
<proteinExistence type="predicted"/>
<gene>
    <name evidence="6" type="ORF">K461DRAFT_284701</name>
</gene>
<evidence type="ECO:0000259" key="5">
    <source>
        <dbReference type="PROSITE" id="PS50011"/>
    </source>
</evidence>
<dbReference type="GO" id="GO:0005737">
    <property type="term" value="C:cytoplasm"/>
    <property type="evidence" value="ECO:0007669"/>
    <property type="project" value="TreeGrafter"/>
</dbReference>
<keyword evidence="1 3" id="KW-0547">Nucleotide-binding</keyword>
<dbReference type="GO" id="GO:0035556">
    <property type="term" value="P:intracellular signal transduction"/>
    <property type="evidence" value="ECO:0007669"/>
    <property type="project" value="TreeGrafter"/>
</dbReference>
<feature type="compositionally biased region" description="Low complexity" evidence="4">
    <location>
        <begin position="538"/>
        <end position="554"/>
    </location>
</feature>
<protein>
    <submittedName>
        <fullName evidence="6">Pkinase-domain-containing protein</fullName>
    </submittedName>
</protein>
<evidence type="ECO:0000256" key="1">
    <source>
        <dbReference type="ARBA" id="ARBA00022741"/>
    </source>
</evidence>
<dbReference type="AlphaFoldDB" id="A0A9P4J617"/>
<dbReference type="PANTHER" id="PTHR24346:SF77">
    <property type="entry name" value="SERINE THREONINE PROTEIN KINASE"/>
    <property type="match status" value="1"/>
</dbReference>
<reference evidence="6" key="1">
    <citation type="journal article" date="2020" name="Stud. Mycol.">
        <title>101 Dothideomycetes genomes: a test case for predicting lifestyles and emergence of pathogens.</title>
        <authorList>
            <person name="Haridas S."/>
            <person name="Albert R."/>
            <person name="Binder M."/>
            <person name="Bloem J."/>
            <person name="Labutti K."/>
            <person name="Salamov A."/>
            <person name="Andreopoulos B."/>
            <person name="Baker S."/>
            <person name="Barry K."/>
            <person name="Bills G."/>
            <person name="Bluhm B."/>
            <person name="Cannon C."/>
            <person name="Castanera R."/>
            <person name="Culley D."/>
            <person name="Daum C."/>
            <person name="Ezra D."/>
            <person name="Gonzalez J."/>
            <person name="Henrissat B."/>
            <person name="Kuo A."/>
            <person name="Liang C."/>
            <person name="Lipzen A."/>
            <person name="Lutzoni F."/>
            <person name="Magnuson J."/>
            <person name="Mondo S."/>
            <person name="Nolan M."/>
            <person name="Ohm R."/>
            <person name="Pangilinan J."/>
            <person name="Park H.-J."/>
            <person name="Ramirez L."/>
            <person name="Alfaro M."/>
            <person name="Sun H."/>
            <person name="Tritt A."/>
            <person name="Yoshinaga Y."/>
            <person name="Zwiers L.-H."/>
            <person name="Turgeon B."/>
            <person name="Goodwin S."/>
            <person name="Spatafora J."/>
            <person name="Crous P."/>
            <person name="Grigoriev I."/>
        </authorList>
    </citation>
    <scope>NUCLEOTIDE SEQUENCE</scope>
    <source>
        <strain evidence="6">CBS 260.36</strain>
    </source>
</reference>